<accession>A0A7W5P622</accession>
<feature type="DNA-binding region" description="H-T-H motif" evidence="4">
    <location>
        <begin position="29"/>
        <end position="48"/>
    </location>
</feature>
<organism evidence="6 7">
    <name type="scientific">Microlunatus antarcticus</name>
    <dbReference type="NCBI Taxonomy" id="53388"/>
    <lineage>
        <taxon>Bacteria</taxon>
        <taxon>Bacillati</taxon>
        <taxon>Actinomycetota</taxon>
        <taxon>Actinomycetes</taxon>
        <taxon>Propionibacteriales</taxon>
        <taxon>Propionibacteriaceae</taxon>
        <taxon>Microlunatus</taxon>
    </lineage>
</organism>
<evidence type="ECO:0000259" key="5">
    <source>
        <dbReference type="PROSITE" id="PS50977"/>
    </source>
</evidence>
<dbReference type="PROSITE" id="PS01081">
    <property type="entry name" value="HTH_TETR_1"/>
    <property type="match status" value="1"/>
</dbReference>
<dbReference type="Proteomes" id="UP000565572">
    <property type="component" value="Unassembled WGS sequence"/>
</dbReference>
<comment type="caution">
    <text evidence="6">The sequence shown here is derived from an EMBL/GenBank/DDBJ whole genome shotgun (WGS) entry which is preliminary data.</text>
</comment>
<gene>
    <name evidence="6" type="ORF">FHX39_001019</name>
</gene>
<dbReference type="InterPro" id="IPR023772">
    <property type="entry name" value="DNA-bd_HTH_TetR-type_CS"/>
</dbReference>
<reference evidence="6 7" key="1">
    <citation type="submission" date="2020-08" db="EMBL/GenBank/DDBJ databases">
        <title>Sequencing the genomes of 1000 actinobacteria strains.</title>
        <authorList>
            <person name="Klenk H.-P."/>
        </authorList>
    </citation>
    <scope>NUCLEOTIDE SEQUENCE [LARGE SCALE GENOMIC DNA]</scope>
    <source>
        <strain evidence="6 7">DSM 11053</strain>
    </source>
</reference>
<dbReference type="GO" id="GO:0000976">
    <property type="term" value="F:transcription cis-regulatory region binding"/>
    <property type="evidence" value="ECO:0007669"/>
    <property type="project" value="TreeGrafter"/>
</dbReference>
<keyword evidence="2 4" id="KW-0238">DNA-binding</keyword>
<evidence type="ECO:0000256" key="2">
    <source>
        <dbReference type="ARBA" id="ARBA00023125"/>
    </source>
</evidence>
<dbReference type="PRINTS" id="PR00455">
    <property type="entry name" value="HTHTETR"/>
</dbReference>
<feature type="domain" description="HTH tetR-type" evidence="5">
    <location>
        <begin position="6"/>
        <end position="66"/>
    </location>
</feature>
<evidence type="ECO:0000313" key="6">
    <source>
        <dbReference type="EMBL" id="MBB3326075.1"/>
    </source>
</evidence>
<keyword evidence="1" id="KW-0805">Transcription regulation</keyword>
<evidence type="ECO:0000256" key="1">
    <source>
        <dbReference type="ARBA" id="ARBA00023015"/>
    </source>
</evidence>
<dbReference type="PANTHER" id="PTHR30055:SF238">
    <property type="entry name" value="MYCOFACTOCIN BIOSYNTHESIS TRANSCRIPTIONAL REGULATOR MFTR-RELATED"/>
    <property type="match status" value="1"/>
</dbReference>
<dbReference type="Pfam" id="PF00440">
    <property type="entry name" value="TetR_N"/>
    <property type="match status" value="1"/>
</dbReference>
<dbReference type="GO" id="GO:0003700">
    <property type="term" value="F:DNA-binding transcription factor activity"/>
    <property type="evidence" value="ECO:0007669"/>
    <property type="project" value="TreeGrafter"/>
</dbReference>
<protein>
    <submittedName>
        <fullName evidence="6">AcrR family transcriptional regulator</fullName>
    </submittedName>
</protein>
<dbReference type="InterPro" id="IPR001647">
    <property type="entry name" value="HTH_TetR"/>
</dbReference>
<dbReference type="PANTHER" id="PTHR30055">
    <property type="entry name" value="HTH-TYPE TRANSCRIPTIONAL REGULATOR RUTR"/>
    <property type="match status" value="1"/>
</dbReference>
<dbReference type="InterPro" id="IPR009057">
    <property type="entry name" value="Homeodomain-like_sf"/>
</dbReference>
<sequence length="190" mass="20637">MVRWEPGAEGRLQAAALNLYAERGFEQTTTADIAQSVGLTERTFFRYFADKREVLFAGQEHFEQVFLDGVAAAPAGASALDVVASALEAASAYFPDERRQHSRVRYAVISANPGLQERELLKMATLADAMARALQERGVDEAHAVLAAETGTTVFTVSYRRWMAEGEERSLAAVQADTLADLRALVLAAG</sequence>
<dbReference type="AlphaFoldDB" id="A0A7W5P622"/>
<dbReference type="Gene3D" id="1.10.357.10">
    <property type="entry name" value="Tetracycline Repressor, domain 2"/>
    <property type="match status" value="1"/>
</dbReference>
<evidence type="ECO:0000313" key="7">
    <source>
        <dbReference type="Proteomes" id="UP000565572"/>
    </source>
</evidence>
<keyword evidence="3" id="KW-0804">Transcription</keyword>
<dbReference type="InterPro" id="IPR050109">
    <property type="entry name" value="HTH-type_TetR-like_transc_reg"/>
</dbReference>
<evidence type="ECO:0000256" key="3">
    <source>
        <dbReference type="ARBA" id="ARBA00023163"/>
    </source>
</evidence>
<dbReference type="PROSITE" id="PS50977">
    <property type="entry name" value="HTH_TETR_2"/>
    <property type="match status" value="1"/>
</dbReference>
<dbReference type="SUPFAM" id="SSF46689">
    <property type="entry name" value="Homeodomain-like"/>
    <property type="match status" value="1"/>
</dbReference>
<keyword evidence="7" id="KW-1185">Reference proteome</keyword>
<name>A0A7W5P622_9ACTN</name>
<evidence type="ECO:0000256" key="4">
    <source>
        <dbReference type="PROSITE-ProRule" id="PRU00335"/>
    </source>
</evidence>
<proteinExistence type="predicted"/>
<dbReference type="EMBL" id="JACHZG010000001">
    <property type="protein sequence ID" value="MBB3326075.1"/>
    <property type="molecule type" value="Genomic_DNA"/>
</dbReference>
<dbReference type="RefSeq" id="WP_183337084.1">
    <property type="nucleotide sequence ID" value="NZ_JACHZG010000001.1"/>
</dbReference>